<evidence type="ECO:0000313" key="1">
    <source>
        <dbReference type="EMBL" id="PZQ95458.1"/>
    </source>
</evidence>
<accession>A0A2W5RXM8</accession>
<sequence>MNNPSRNDPRVGDVLDTANFSKSPVYIRFEPAGGSPDWNLKSAFVLVYTGEGHFVVAYFPPAGFDNIWLGDSYGKILYLTEEWRQEAKALLDSGHKLAIANNPKLATK</sequence>
<proteinExistence type="predicted"/>
<dbReference type="AlphaFoldDB" id="A0A2W5RXM8"/>
<dbReference type="EMBL" id="QFQS01000007">
    <property type="protein sequence ID" value="PZQ95458.1"/>
    <property type="molecule type" value="Genomic_DNA"/>
</dbReference>
<protein>
    <submittedName>
        <fullName evidence="1">Uncharacterized protein</fullName>
    </submittedName>
</protein>
<evidence type="ECO:0000313" key="2">
    <source>
        <dbReference type="Proteomes" id="UP000248975"/>
    </source>
</evidence>
<name>A0A2W5RXM8_CERSP</name>
<gene>
    <name evidence="1" type="ORF">DI533_19270</name>
</gene>
<dbReference type="Proteomes" id="UP000248975">
    <property type="component" value="Unassembled WGS sequence"/>
</dbReference>
<comment type="caution">
    <text evidence="1">The sequence shown here is derived from an EMBL/GenBank/DDBJ whole genome shotgun (WGS) entry which is preliminary data.</text>
</comment>
<reference evidence="1 2" key="1">
    <citation type="submission" date="2017-08" db="EMBL/GenBank/DDBJ databases">
        <title>Infants hospitalized years apart are colonized by the same room-sourced microbial strains.</title>
        <authorList>
            <person name="Brooks B."/>
            <person name="Olm M.R."/>
            <person name="Firek B.A."/>
            <person name="Baker R."/>
            <person name="Thomas B.C."/>
            <person name="Morowitz M.J."/>
            <person name="Banfield J.F."/>
        </authorList>
    </citation>
    <scope>NUCLEOTIDE SEQUENCE [LARGE SCALE GENOMIC DNA]</scope>
    <source>
        <strain evidence="1">S2_003_000_R2_11</strain>
    </source>
</reference>
<organism evidence="1 2">
    <name type="scientific">Cereibacter sphaeroides</name>
    <name type="common">Rhodobacter sphaeroides</name>
    <dbReference type="NCBI Taxonomy" id="1063"/>
    <lineage>
        <taxon>Bacteria</taxon>
        <taxon>Pseudomonadati</taxon>
        <taxon>Pseudomonadota</taxon>
        <taxon>Alphaproteobacteria</taxon>
        <taxon>Rhodobacterales</taxon>
        <taxon>Paracoccaceae</taxon>
        <taxon>Cereibacter</taxon>
    </lineage>
</organism>